<dbReference type="InterPro" id="IPR013497">
    <property type="entry name" value="Topo_IA_cen"/>
</dbReference>
<feature type="region of interest" description="Interaction with DNA" evidence="8">
    <location>
        <begin position="186"/>
        <end position="191"/>
    </location>
</feature>
<dbReference type="NCBIfam" id="NF005829">
    <property type="entry name" value="PRK07726.1"/>
    <property type="match status" value="1"/>
</dbReference>
<dbReference type="HAMAP" id="MF_00953">
    <property type="entry name" value="Topoisom_3_prok"/>
    <property type="match status" value="1"/>
</dbReference>
<reference evidence="11" key="1">
    <citation type="journal article" date="2017" name="Appl. Environ. Microbiol.">
        <title>Staphylococcus edaphicus sp. nov., isolated in Antarctica, harbours mecC gene and genomic islands with suspected role in adaptation to extreme environment.</title>
        <authorList>
            <person name="Pantucek R."/>
            <person name="Sedlacek I."/>
            <person name="Indrakova A."/>
            <person name="Vrbovska V."/>
            <person name="Maslanova I."/>
            <person name="Kovarovic V."/>
            <person name="Svec P."/>
            <person name="Kralova S."/>
            <person name="Kristofova L."/>
            <person name="Keklakova J."/>
            <person name="Petras P."/>
            <person name="Doskar J."/>
        </authorList>
    </citation>
    <scope>NUCLEOTIDE SEQUENCE</scope>
    <source>
        <strain evidence="11">CCM 8730</strain>
    </source>
</reference>
<dbReference type="PANTHER" id="PTHR11390">
    <property type="entry name" value="PROKARYOTIC DNA TOPOISOMERASE"/>
    <property type="match status" value="1"/>
</dbReference>
<dbReference type="PROSITE" id="PS50880">
    <property type="entry name" value="TOPRIM"/>
    <property type="match status" value="1"/>
</dbReference>
<keyword evidence="5 8" id="KW-0799">Topoisomerase</keyword>
<reference evidence="13" key="2">
    <citation type="submission" date="2017-10" db="EMBL/GenBank/DDBJ databases">
        <title>Staphylococcus edaphicus sp. nov., isolated in Antarctica, harbouring mecC gene and genomic islands essential in adaptation to extreme environment.</title>
        <authorList>
            <person name="Pantucek R."/>
            <person name="Sedlacek I."/>
            <person name="Indrakova A."/>
            <person name="Vrbovska V."/>
            <person name="Maslanova I."/>
            <person name="Kovarovic V."/>
            <person name="Svec P."/>
            <person name="Kralova S."/>
            <person name="Kristofova L."/>
            <person name="Keklakova J."/>
            <person name="Petras P."/>
            <person name="Doskar J."/>
        </authorList>
    </citation>
    <scope>NUCLEOTIDE SEQUENCE [LARGE SCALE GENOMIC DNA]</scope>
    <source>
        <strain evidence="13">CCM 5085</strain>
    </source>
</reference>
<evidence type="ECO:0000256" key="7">
    <source>
        <dbReference type="ARBA" id="ARBA00023235"/>
    </source>
</evidence>
<dbReference type="PANTHER" id="PTHR11390:SF21">
    <property type="entry name" value="DNA TOPOISOMERASE 3-ALPHA"/>
    <property type="match status" value="1"/>
</dbReference>
<dbReference type="GO" id="GO:0003677">
    <property type="term" value="F:DNA binding"/>
    <property type="evidence" value="ECO:0007669"/>
    <property type="project" value="UniProtKB-KW"/>
</dbReference>
<comment type="catalytic activity">
    <reaction evidence="1 8">
        <text>ATP-independent breakage of single-stranded DNA, followed by passage and rejoining.</text>
        <dbReference type="EC" id="5.6.2.1"/>
    </reaction>
</comment>
<dbReference type="InterPro" id="IPR013826">
    <property type="entry name" value="Topo_IA_cen_sub3"/>
</dbReference>
<evidence type="ECO:0000313" key="14">
    <source>
        <dbReference type="Proteomes" id="UP001056588"/>
    </source>
</evidence>
<evidence type="ECO:0000256" key="4">
    <source>
        <dbReference type="ARBA" id="ARBA00022842"/>
    </source>
</evidence>
<dbReference type="InterPro" id="IPR006171">
    <property type="entry name" value="TOPRIM_dom"/>
</dbReference>
<dbReference type="Gene3D" id="2.70.20.10">
    <property type="entry name" value="Topoisomerase I, domain 3"/>
    <property type="match status" value="1"/>
</dbReference>
<dbReference type="Pfam" id="PF01131">
    <property type="entry name" value="Topoisom_bac"/>
    <property type="match status" value="1"/>
</dbReference>
<dbReference type="PROSITE" id="PS00396">
    <property type="entry name" value="TOPO_IA_1"/>
    <property type="match status" value="1"/>
</dbReference>
<proteinExistence type="inferred from homology"/>
<dbReference type="NCBIfam" id="TIGR01056">
    <property type="entry name" value="topB"/>
    <property type="match status" value="1"/>
</dbReference>
<dbReference type="EC" id="5.6.2.1" evidence="8"/>
<dbReference type="Gene3D" id="1.10.460.10">
    <property type="entry name" value="Topoisomerase I, domain 2"/>
    <property type="match status" value="1"/>
</dbReference>
<dbReference type="Pfam" id="PF01751">
    <property type="entry name" value="Toprim"/>
    <property type="match status" value="1"/>
</dbReference>
<feature type="domain" description="Toprim" evidence="9">
    <location>
        <begin position="2"/>
        <end position="135"/>
    </location>
</feature>
<evidence type="ECO:0000259" key="9">
    <source>
        <dbReference type="PROSITE" id="PS50880"/>
    </source>
</evidence>
<dbReference type="Proteomes" id="UP001056588">
    <property type="component" value="Chromosome"/>
</dbReference>
<dbReference type="EMBL" id="CP093217">
    <property type="protein sequence ID" value="UQW82185.1"/>
    <property type="molecule type" value="Genomic_DNA"/>
</dbReference>
<dbReference type="InterPro" id="IPR013825">
    <property type="entry name" value="Topo_IA_cen_sub2"/>
</dbReference>
<dbReference type="InterPro" id="IPR003602">
    <property type="entry name" value="Topo_IA_DNA-bd_dom"/>
</dbReference>
<dbReference type="Proteomes" id="UP000223828">
    <property type="component" value="Unassembled WGS sequence"/>
</dbReference>
<dbReference type="AlphaFoldDB" id="A0A2C6WR41"/>
<dbReference type="InterPro" id="IPR034144">
    <property type="entry name" value="TOPRIM_TopoIII"/>
</dbReference>
<evidence type="ECO:0000256" key="8">
    <source>
        <dbReference type="HAMAP-Rule" id="MF_00953"/>
    </source>
</evidence>
<dbReference type="GO" id="GO:0006310">
    <property type="term" value="P:DNA recombination"/>
    <property type="evidence" value="ECO:0007669"/>
    <property type="project" value="TreeGrafter"/>
</dbReference>
<reference evidence="11" key="3">
    <citation type="submission" date="2017-10" db="EMBL/GenBank/DDBJ databases">
        <authorList>
            <person name="Vrbovska V."/>
            <person name="Kovarovic V."/>
            <person name="Indrakova A."/>
        </authorList>
    </citation>
    <scope>NUCLEOTIDE SEQUENCE</scope>
    <source>
        <strain evidence="11">CCM 8730</strain>
    </source>
</reference>
<dbReference type="RefSeq" id="WP_099089659.1">
    <property type="nucleotide sequence ID" value="NZ_CP093217.1"/>
</dbReference>
<evidence type="ECO:0000256" key="1">
    <source>
        <dbReference type="ARBA" id="ARBA00000213"/>
    </source>
</evidence>
<feature type="site" description="Interaction with DNA" evidence="8">
    <location>
        <position position="307"/>
    </location>
</feature>
<dbReference type="InterPro" id="IPR005738">
    <property type="entry name" value="TopoIII"/>
</dbReference>
<dbReference type="PRINTS" id="PR00417">
    <property type="entry name" value="PRTPISMRASEI"/>
</dbReference>
<dbReference type="PROSITE" id="PS52039">
    <property type="entry name" value="TOPO_IA_2"/>
    <property type="match status" value="1"/>
</dbReference>
<organism evidence="11 13">
    <name type="scientific">Staphylococcus edaphicus</name>
    <dbReference type="NCBI Taxonomy" id="1955013"/>
    <lineage>
        <taxon>Bacteria</taxon>
        <taxon>Bacillati</taxon>
        <taxon>Bacillota</taxon>
        <taxon>Bacilli</taxon>
        <taxon>Bacillales</taxon>
        <taxon>Staphylococcaceae</taxon>
        <taxon>Staphylococcus</taxon>
    </lineage>
</organism>
<dbReference type="Gene3D" id="1.10.290.10">
    <property type="entry name" value="Topoisomerase I, domain 4"/>
    <property type="match status" value="1"/>
</dbReference>
<dbReference type="InterPro" id="IPR023406">
    <property type="entry name" value="Topo_IA_AS"/>
</dbReference>
<evidence type="ECO:0000313" key="12">
    <source>
        <dbReference type="EMBL" id="UQW82185.1"/>
    </source>
</evidence>
<dbReference type="InterPro" id="IPR023405">
    <property type="entry name" value="Topo_IA_core_domain"/>
</dbReference>
<dbReference type="CDD" id="cd00186">
    <property type="entry name" value="TOP1Ac"/>
    <property type="match status" value="1"/>
</dbReference>
<evidence type="ECO:0000256" key="5">
    <source>
        <dbReference type="ARBA" id="ARBA00023029"/>
    </source>
</evidence>
<feature type="site" description="Interaction with DNA" evidence="8">
    <location>
        <position position="167"/>
    </location>
</feature>
<gene>
    <name evidence="8" type="primary">topB</name>
    <name evidence="11" type="ORF">BTJ66_03870</name>
    <name evidence="12" type="ORF">MNY58_03520</name>
</gene>
<evidence type="ECO:0000256" key="6">
    <source>
        <dbReference type="ARBA" id="ARBA00023125"/>
    </source>
</evidence>
<evidence type="ECO:0000259" key="10">
    <source>
        <dbReference type="PROSITE" id="PS52039"/>
    </source>
</evidence>
<protein>
    <recommendedName>
        <fullName evidence="8">DNA topoisomerase 3</fullName>
        <ecNumber evidence="8">5.6.2.1</ecNumber>
    </recommendedName>
    <alternativeName>
        <fullName evidence="8">DNA topoisomerase III</fullName>
    </alternativeName>
</protein>
<feature type="binding site" evidence="8">
    <location>
        <position position="8"/>
    </location>
    <ligand>
        <name>Mg(2+)</name>
        <dbReference type="ChEBI" id="CHEBI:18420"/>
        <note>catalytic</note>
    </ligand>
</feature>
<feature type="site" description="Interaction with DNA" evidence="8">
    <location>
        <position position="60"/>
    </location>
</feature>
<dbReference type="SMART" id="SM00436">
    <property type="entry name" value="TOP1Bc"/>
    <property type="match status" value="1"/>
</dbReference>
<accession>A0A2C6WR41</accession>
<dbReference type="OrthoDB" id="9803554at2"/>
<feature type="active site" description="O-(5'-phospho-DNA)-tyrosine intermediate" evidence="8">
    <location>
        <position position="305"/>
    </location>
</feature>
<dbReference type="GO" id="GO:0003917">
    <property type="term" value="F:DNA topoisomerase type I (single strand cut, ATP-independent) activity"/>
    <property type="evidence" value="ECO:0007669"/>
    <property type="project" value="UniProtKB-UniRule"/>
</dbReference>
<evidence type="ECO:0000256" key="2">
    <source>
        <dbReference type="ARBA" id="ARBA00009446"/>
    </source>
</evidence>
<dbReference type="InterPro" id="IPR000380">
    <property type="entry name" value="Topo_IA"/>
</dbReference>
<comment type="function">
    <text evidence="8">Releases the supercoiling and torsional tension of DNA, which is introduced during the DNA replication and transcription, by transiently cleaving and rejoining one strand of the DNA duplex. Introduces a single-strand break via transesterification at a target site in duplex DNA. The scissile phosphodiester is attacked by the catalytic tyrosine of the enzyme, resulting in the formation of a DNA-(5'-phosphotyrosyl)-enzyme intermediate and the expulsion of a 3'-OH DNA strand. The free DNA strand then undergoes passage around the unbroken strand, thus removing DNA supercoils. Finally, in the religation step, the DNA 3'-OH attacks the covalent intermediate to expel the active-site tyrosine and restore the DNA phosphodiester backbone.</text>
</comment>
<keyword evidence="6 8" id="KW-0238">DNA-binding</keyword>
<evidence type="ECO:0000313" key="11">
    <source>
        <dbReference type="EMBL" id="PHK50216.1"/>
    </source>
</evidence>
<comment type="cofactor">
    <cofactor evidence="8">
        <name>Mg(2+)</name>
        <dbReference type="ChEBI" id="CHEBI:18420"/>
    </cofactor>
</comment>
<keyword evidence="4 8" id="KW-0460">Magnesium</keyword>
<dbReference type="GO" id="GO:0006265">
    <property type="term" value="P:DNA topological change"/>
    <property type="evidence" value="ECO:0007669"/>
    <property type="project" value="UniProtKB-UniRule"/>
</dbReference>
<dbReference type="CDD" id="cd03362">
    <property type="entry name" value="TOPRIM_TopoIA_TopoIII"/>
    <property type="match status" value="1"/>
</dbReference>
<dbReference type="Gene3D" id="3.40.50.140">
    <property type="match status" value="1"/>
</dbReference>
<dbReference type="GO" id="GO:0043597">
    <property type="term" value="C:cytoplasmic replication fork"/>
    <property type="evidence" value="ECO:0007669"/>
    <property type="project" value="TreeGrafter"/>
</dbReference>
<reference evidence="12" key="4">
    <citation type="submission" date="2022-03" db="EMBL/GenBank/DDBJ databases">
        <title>Complete Genome Sequence of Staphylococcus edaphicus strain CCM 8731.</title>
        <authorList>
            <person name="Rimmer C.O."/>
            <person name="Thomas J.C."/>
        </authorList>
    </citation>
    <scope>NUCLEOTIDE SEQUENCE</scope>
    <source>
        <strain evidence="12">CCM 8731</strain>
    </source>
</reference>
<feature type="binding site" evidence="8">
    <location>
        <position position="104"/>
    </location>
    <ligand>
        <name>Mg(2+)</name>
        <dbReference type="ChEBI" id="CHEBI:18420"/>
        <note>catalytic</note>
    </ligand>
</feature>
<evidence type="ECO:0000313" key="13">
    <source>
        <dbReference type="Proteomes" id="UP000223828"/>
    </source>
</evidence>
<name>A0A2C6WR41_9STAP</name>
<dbReference type="InterPro" id="IPR003601">
    <property type="entry name" value="Topo_IA_2"/>
</dbReference>
<comment type="similarity">
    <text evidence="2 8">Belongs to the type IA topoisomerase family.</text>
</comment>
<feature type="domain" description="Topo IA-type catalytic" evidence="10">
    <location>
        <begin position="152"/>
        <end position="581"/>
    </location>
</feature>
<dbReference type="SMART" id="SM00437">
    <property type="entry name" value="TOP1Ac"/>
    <property type="match status" value="1"/>
</dbReference>
<comment type="caution">
    <text evidence="8">Lacks conserved residue(s) required for the propagation of feature annotation.</text>
</comment>
<keyword evidence="14" id="KW-1185">Reference proteome</keyword>
<feature type="site" description="Interaction with DNA" evidence="8">
    <location>
        <position position="175"/>
    </location>
</feature>
<dbReference type="InterPro" id="IPR013824">
    <property type="entry name" value="Topo_IA_cen_sub1"/>
</dbReference>
<keyword evidence="3 8" id="KW-0479">Metal-binding</keyword>
<dbReference type="EMBL" id="MRZN01000004">
    <property type="protein sequence ID" value="PHK50216.1"/>
    <property type="molecule type" value="Genomic_DNA"/>
</dbReference>
<dbReference type="GO" id="GO:0006281">
    <property type="term" value="P:DNA repair"/>
    <property type="evidence" value="ECO:0007669"/>
    <property type="project" value="TreeGrafter"/>
</dbReference>
<dbReference type="GO" id="GO:0000287">
    <property type="term" value="F:magnesium ion binding"/>
    <property type="evidence" value="ECO:0007669"/>
    <property type="project" value="UniProtKB-UniRule"/>
</dbReference>
<keyword evidence="7 8" id="KW-0413">Isomerase</keyword>
<dbReference type="SUPFAM" id="SSF56712">
    <property type="entry name" value="Prokaryotic type I DNA topoisomerase"/>
    <property type="match status" value="1"/>
</dbReference>
<sequence length="712" mass="81878">MKSLIIAEKPSVGRDIASTLNINEKRNGYFENNKYIVTWALGHLVTNATPEQYDVNYKEWKLNDLPIIPNKMKTIVISKTKKQFSTVQSLINSTKVKDIIIATDAGREGELVARLILDKVHNKKPIKRLWISSVTNKAIKDGFNKLQDGRKFNNLYYAALARSEADWIVGINATRALTTKYDAQLSLGRVQTPTIQLVQMRQNEINQFKPQTYYTMKINAGGLTFQCTQPQSHSDKSVLENIKKEIEGQQGQIKSISRSHKKAYPQQLYNLTDLQQDAYKRYHLGPKETLNTLQTLYERHKLVTYPRTDSNYLTDDMVDTLKDRLQAIMATSLKDFAKRQMSQTFSPKQRFINNSKVSDHHAIIPTEVRPDISQLSQRESKIYMMIAQRYLENLMPPHEYEAIAIELEIGKQYFTFKDKVTTKLGFKAVYESNESVHKQVDKLQKGTMLNVSKIQIEQHETTPPSYFNEGSLLKAMESPQKFFDLSDKKHHKTLKDTGGIGTVATRADIIEKLFNMNAIESRDGKIKVTSKGKQILELAPQKLTSPLLTAEWEEKLLLIEQGKYDAHKFISEMKTFTKNVVNEIKESEQNYKHDNLTTTECPTCGKFMIKVKTKNGQMLVCQDPQCKTKKNVQRKTNARCPNCSKKMTLFGRGKEAVYRCVCGHTETQAQMDQRYKNKKSDKVNKKDLKKYMNKDEGIENNPFQDALKDLKF</sequence>
<dbReference type="SMART" id="SM00493">
    <property type="entry name" value="TOPRIM"/>
    <property type="match status" value="1"/>
</dbReference>
<evidence type="ECO:0000256" key="3">
    <source>
        <dbReference type="ARBA" id="ARBA00022723"/>
    </source>
</evidence>